<comment type="caution">
    <text evidence="1">The sequence shown here is derived from an EMBL/GenBank/DDBJ whole genome shotgun (WGS) entry which is preliminary data.</text>
</comment>
<dbReference type="GO" id="GO:0006281">
    <property type="term" value="P:DNA repair"/>
    <property type="evidence" value="ECO:0007669"/>
    <property type="project" value="InterPro"/>
</dbReference>
<dbReference type="Proteomes" id="UP000283745">
    <property type="component" value="Unassembled WGS sequence"/>
</dbReference>
<reference evidence="1 2" key="1">
    <citation type="submission" date="2018-08" db="EMBL/GenBank/DDBJ databases">
        <title>A genome reference for cultivated species of the human gut microbiota.</title>
        <authorList>
            <person name="Zou Y."/>
            <person name="Xue W."/>
            <person name="Luo G."/>
        </authorList>
    </citation>
    <scope>NUCLEOTIDE SEQUENCE [LARGE SCALE GENOMIC DNA]</scope>
    <source>
        <strain evidence="1 2">AM28-23</strain>
    </source>
</reference>
<dbReference type="Pfam" id="PF12836">
    <property type="entry name" value="HHH_3"/>
    <property type="match status" value="1"/>
</dbReference>
<dbReference type="GO" id="GO:0015627">
    <property type="term" value="C:type II protein secretion system complex"/>
    <property type="evidence" value="ECO:0007669"/>
    <property type="project" value="TreeGrafter"/>
</dbReference>
<dbReference type="SUPFAM" id="SSF47781">
    <property type="entry name" value="RuvA domain 2-like"/>
    <property type="match status" value="1"/>
</dbReference>
<dbReference type="SMART" id="SM00278">
    <property type="entry name" value="HhH1"/>
    <property type="match status" value="2"/>
</dbReference>
<proteinExistence type="predicted"/>
<keyword evidence="1" id="KW-0238">DNA-binding</keyword>
<organism evidence="1 2">
    <name type="scientific">Blautia obeum</name>
    <dbReference type="NCBI Taxonomy" id="40520"/>
    <lineage>
        <taxon>Bacteria</taxon>
        <taxon>Bacillati</taxon>
        <taxon>Bacillota</taxon>
        <taxon>Clostridia</taxon>
        <taxon>Lachnospirales</taxon>
        <taxon>Lachnospiraceae</taxon>
        <taxon>Blautia</taxon>
    </lineage>
</organism>
<dbReference type="PANTHER" id="PTHR21180">
    <property type="entry name" value="ENDONUCLEASE/EXONUCLEASE/PHOSPHATASE FAMILY DOMAIN-CONTAINING PROTEIN 1"/>
    <property type="match status" value="1"/>
</dbReference>
<dbReference type="InterPro" id="IPR010994">
    <property type="entry name" value="RuvA_2-like"/>
</dbReference>
<sequence>MIITKKYKLIICIFWLLCSVGLSGCRDHRSEMLLTGQAETENTKTPEETEAVDAEITKAAKEEEQAEPVETPTETAETLAKIFVDVCGAVVNPGVYEMEGDSRIFQAIEAAGGFLPEAATRLVNQAQPVSDGQQIYVPTQEEAEAGDYSMQEESTSTAISSGGNTDESVSGMVNINTADAAALKTLTGIGEAKAQAILSYREEHGAFSTVEEIMQVPGIKESTFSAIKDKIAVK</sequence>
<dbReference type="RefSeq" id="WP_118039089.1">
    <property type="nucleotide sequence ID" value="NZ_CABJFK010000005.1"/>
</dbReference>
<dbReference type="Gene3D" id="1.10.150.280">
    <property type="entry name" value="AF1531-like domain"/>
    <property type="match status" value="1"/>
</dbReference>
<protein>
    <submittedName>
        <fullName evidence="1">ComEA family DNA-binding protein</fullName>
    </submittedName>
</protein>
<dbReference type="InterPro" id="IPR019554">
    <property type="entry name" value="Soluble_ligand-bd"/>
</dbReference>
<dbReference type="NCBIfam" id="TIGR00426">
    <property type="entry name" value="competence protein ComEA helix-hairpin-helix repeat region"/>
    <property type="match status" value="1"/>
</dbReference>
<evidence type="ECO:0000313" key="1">
    <source>
        <dbReference type="EMBL" id="RHE40185.1"/>
    </source>
</evidence>
<dbReference type="GO" id="GO:0003677">
    <property type="term" value="F:DNA binding"/>
    <property type="evidence" value="ECO:0007669"/>
    <property type="project" value="UniProtKB-KW"/>
</dbReference>
<dbReference type="AlphaFoldDB" id="A0A414EQK9"/>
<dbReference type="PROSITE" id="PS51257">
    <property type="entry name" value="PROKAR_LIPOPROTEIN"/>
    <property type="match status" value="1"/>
</dbReference>
<dbReference type="PANTHER" id="PTHR21180:SF32">
    <property type="entry name" value="ENDONUCLEASE_EXONUCLEASE_PHOSPHATASE FAMILY DOMAIN-CONTAINING PROTEIN 1"/>
    <property type="match status" value="1"/>
</dbReference>
<accession>A0A414EQK9</accession>
<dbReference type="Pfam" id="PF10531">
    <property type="entry name" value="SLBB"/>
    <property type="match status" value="1"/>
</dbReference>
<gene>
    <name evidence="1" type="ORF">DW740_07705</name>
</gene>
<evidence type="ECO:0000313" key="2">
    <source>
        <dbReference type="Proteomes" id="UP000283745"/>
    </source>
</evidence>
<name>A0A414EQK9_9FIRM</name>
<dbReference type="InterPro" id="IPR004509">
    <property type="entry name" value="Competence_ComEA_HhH"/>
</dbReference>
<dbReference type="GO" id="GO:0015628">
    <property type="term" value="P:protein secretion by the type II secretion system"/>
    <property type="evidence" value="ECO:0007669"/>
    <property type="project" value="TreeGrafter"/>
</dbReference>
<dbReference type="InterPro" id="IPR051675">
    <property type="entry name" value="Endo/Exo/Phosphatase_dom_1"/>
</dbReference>
<dbReference type="EMBL" id="QSKF01000005">
    <property type="protein sequence ID" value="RHE40185.1"/>
    <property type="molecule type" value="Genomic_DNA"/>
</dbReference>
<dbReference type="InterPro" id="IPR003583">
    <property type="entry name" value="Hlx-hairpin-Hlx_DNA-bd_motif"/>
</dbReference>